<evidence type="ECO:0000256" key="1">
    <source>
        <dbReference type="PROSITE-ProRule" id="PRU00047"/>
    </source>
</evidence>
<dbReference type="GO" id="GO:0006508">
    <property type="term" value="P:proteolysis"/>
    <property type="evidence" value="ECO:0007669"/>
    <property type="project" value="InterPro"/>
</dbReference>
<dbReference type="Pfam" id="PF00078">
    <property type="entry name" value="RVT_1"/>
    <property type="match status" value="1"/>
</dbReference>
<gene>
    <name evidence="4" type="ORF">CEPIT_LOCUS16093</name>
</gene>
<organism evidence="4 5">
    <name type="scientific">Cuscuta epithymum</name>
    <dbReference type="NCBI Taxonomy" id="186058"/>
    <lineage>
        <taxon>Eukaryota</taxon>
        <taxon>Viridiplantae</taxon>
        <taxon>Streptophyta</taxon>
        <taxon>Embryophyta</taxon>
        <taxon>Tracheophyta</taxon>
        <taxon>Spermatophyta</taxon>
        <taxon>Magnoliopsida</taxon>
        <taxon>eudicotyledons</taxon>
        <taxon>Gunneridae</taxon>
        <taxon>Pentapetalae</taxon>
        <taxon>asterids</taxon>
        <taxon>lamiids</taxon>
        <taxon>Solanales</taxon>
        <taxon>Convolvulaceae</taxon>
        <taxon>Cuscuteae</taxon>
        <taxon>Cuscuta</taxon>
        <taxon>Cuscuta subgen. Cuscuta</taxon>
    </lineage>
</organism>
<protein>
    <recommendedName>
        <fullName evidence="3">CCHC-type domain-containing protein</fullName>
    </recommendedName>
</protein>
<dbReference type="AlphaFoldDB" id="A0AAV0DLR4"/>
<keyword evidence="1" id="KW-0863">Zinc-finger</keyword>
<keyword evidence="5" id="KW-1185">Reference proteome</keyword>
<dbReference type="GO" id="GO:0003676">
    <property type="term" value="F:nucleic acid binding"/>
    <property type="evidence" value="ECO:0007669"/>
    <property type="project" value="InterPro"/>
</dbReference>
<keyword evidence="1" id="KW-0479">Metal-binding</keyword>
<dbReference type="GO" id="GO:0004190">
    <property type="term" value="F:aspartic-type endopeptidase activity"/>
    <property type="evidence" value="ECO:0007669"/>
    <property type="project" value="InterPro"/>
</dbReference>
<dbReference type="PROSITE" id="PS50158">
    <property type="entry name" value="ZF_CCHC"/>
    <property type="match status" value="1"/>
</dbReference>
<dbReference type="InterPro" id="IPR000477">
    <property type="entry name" value="RT_dom"/>
</dbReference>
<feature type="region of interest" description="Disordered" evidence="2">
    <location>
        <begin position="202"/>
        <end position="243"/>
    </location>
</feature>
<dbReference type="PROSITE" id="PS00141">
    <property type="entry name" value="ASP_PROTEASE"/>
    <property type="match status" value="1"/>
</dbReference>
<feature type="compositionally biased region" description="Basic and acidic residues" evidence="2">
    <location>
        <begin position="49"/>
        <end position="62"/>
    </location>
</feature>
<feature type="compositionally biased region" description="Basic and acidic residues" evidence="2">
    <location>
        <begin position="121"/>
        <end position="140"/>
    </location>
</feature>
<dbReference type="Gene3D" id="4.10.60.10">
    <property type="entry name" value="Zinc finger, CCHC-type"/>
    <property type="match status" value="1"/>
</dbReference>
<dbReference type="GO" id="GO:0008270">
    <property type="term" value="F:zinc ion binding"/>
    <property type="evidence" value="ECO:0007669"/>
    <property type="project" value="UniProtKB-KW"/>
</dbReference>
<feature type="domain" description="CCHC-type" evidence="3">
    <location>
        <begin position="184"/>
        <end position="200"/>
    </location>
</feature>
<feature type="compositionally biased region" description="Acidic residues" evidence="2">
    <location>
        <begin position="68"/>
        <end position="79"/>
    </location>
</feature>
<name>A0AAV0DLR4_9ASTE</name>
<reference evidence="4" key="1">
    <citation type="submission" date="2022-07" db="EMBL/GenBank/DDBJ databases">
        <authorList>
            <person name="Macas J."/>
            <person name="Novak P."/>
            <person name="Neumann P."/>
        </authorList>
    </citation>
    <scope>NUCLEOTIDE SEQUENCE</scope>
</reference>
<dbReference type="PANTHER" id="PTHR15503">
    <property type="entry name" value="LDOC1 RELATED"/>
    <property type="match status" value="1"/>
</dbReference>
<dbReference type="Gene3D" id="3.30.70.270">
    <property type="match status" value="1"/>
</dbReference>
<dbReference type="Gene3D" id="2.40.70.10">
    <property type="entry name" value="Acid Proteases"/>
    <property type="match status" value="1"/>
</dbReference>
<dbReference type="EMBL" id="CAMAPF010000117">
    <property type="protein sequence ID" value="CAH9102712.1"/>
    <property type="molecule type" value="Genomic_DNA"/>
</dbReference>
<dbReference type="PANTHER" id="PTHR15503:SF45">
    <property type="entry name" value="RNA-DIRECTED DNA POLYMERASE HOMOLOG"/>
    <property type="match status" value="1"/>
</dbReference>
<dbReference type="CDD" id="cd00303">
    <property type="entry name" value="retropepsin_like"/>
    <property type="match status" value="1"/>
</dbReference>
<dbReference type="InterPro" id="IPR021109">
    <property type="entry name" value="Peptidase_aspartic_dom_sf"/>
</dbReference>
<proteinExistence type="predicted"/>
<evidence type="ECO:0000256" key="2">
    <source>
        <dbReference type="SAM" id="MobiDB-lite"/>
    </source>
</evidence>
<dbReference type="SUPFAM" id="SSF50630">
    <property type="entry name" value="Acid proteases"/>
    <property type="match status" value="1"/>
</dbReference>
<dbReference type="Gene3D" id="3.10.10.10">
    <property type="entry name" value="HIV Type 1 Reverse Transcriptase, subunit A, domain 1"/>
    <property type="match status" value="1"/>
</dbReference>
<evidence type="ECO:0000313" key="5">
    <source>
        <dbReference type="Proteomes" id="UP001152523"/>
    </source>
</evidence>
<feature type="region of interest" description="Disordered" evidence="2">
    <location>
        <begin position="1"/>
        <end position="32"/>
    </location>
</feature>
<feature type="region of interest" description="Disordered" evidence="2">
    <location>
        <begin position="111"/>
        <end position="165"/>
    </location>
</feature>
<sequence length="588" mass="65543">MEVDGGIMNRENSEGFAPGGTGHANREKPLGPKVHEILEAQIVSGGHVKTKEESPCHGKIEPLKASGDEGDDLSDEDLDGAPNEQMGMVIDWLQRERVRLIQKRQARRAEGIPLVRKRKRGDNDSQRHSRRTNVEGDKTFRAQTLSLEWSRGSGGQNSRSKGLRVPKCNNCKKHHSGKCQDPPRCYQCTEVGHTRVSCPQIVQNQTSGSSGGTTRNENQTEVSQGSRGHGGASTSNAPSVNQGRTQARVYAMTEADAQANPDSVAGTLKINGKDARILIDTGTQRSFVSEAFAKKSEVQSAPLIQTLVVSTPLGDDVERTCYYPSCEVEVNGQTLTCDFVPLSMIEFDAILGMDWLERNHARVDCYTKVLELEGNDGETLRFEGDRGRSNSCIISAVRARSMMRKGCHTYLAYVVDKTKEETNIDDVRVVCKYPDVFPKDLPGLPPDREIEFVIEVEPGTKPISIPPYRMAPAELNELKTQLQELLDNGFIRPSHSPWGAPVLFVKKKDGTLRMCIDYRQLNKATIKNMYHLPRIDELFDQLRGATVFSKIDLRSGYHQLRSRKVTYRKVLSARGMDTLSSWLCRWAN</sequence>
<accession>A0AAV0DLR4</accession>
<dbReference type="Proteomes" id="UP001152523">
    <property type="component" value="Unassembled WGS sequence"/>
</dbReference>
<dbReference type="Pfam" id="PF08284">
    <property type="entry name" value="RVP_2"/>
    <property type="match status" value="1"/>
</dbReference>
<feature type="region of interest" description="Disordered" evidence="2">
    <location>
        <begin position="46"/>
        <end position="84"/>
    </location>
</feature>
<dbReference type="InterPro" id="IPR043128">
    <property type="entry name" value="Rev_trsase/Diguanyl_cyclase"/>
</dbReference>
<evidence type="ECO:0000313" key="4">
    <source>
        <dbReference type="EMBL" id="CAH9102712.1"/>
    </source>
</evidence>
<dbReference type="SUPFAM" id="SSF56672">
    <property type="entry name" value="DNA/RNA polymerases"/>
    <property type="match status" value="1"/>
</dbReference>
<keyword evidence="1" id="KW-0862">Zinc</keyword>
<dbReference type="InterPro" id="IPR001969">
    <property type="entry name" value="Aspartic_peptidase_AS"/>
</dbReference>
<comment type="caution">
    <text evidence="4">The sequence shown here is derived from an EMBL/GenBank/DDBJ whole genome shotgun (WGS) entry which is preliminary data.</text>
</comment>
<dbReference type="InterPro" id="IPR043502">
    <property type="entry name" value="DNA/RNA_pol_sf"/>
</dbReference>
<dbReference type="InterPro" id="IPR001878">
    <property type="entry name" value="Znf_CCHC"/>
</dbReference>
<dbReference type="CDD" id="cd01647">
    <property type="entry name" value="RT_LTR"/>
    <property type="match status" value="1"/>
</dbReference>
<dbReference type="InterPro" id="IPR032567">
    <property type="entry name" value="RTL1-rel"/>
</dbReference>
<evidence type="ECO:0000259" key="3">
    <source>
        <dbReference type="PROSITE" id="PS50158"/>
    </source>
</evidence>